<reference evidence="3" key="1">
    <citation type="submission" date="2013-09" db="EMBL/GenBank/DDBJ databases">
        <title>Corchorus olitorius genome sequencing.</title>
        <authorList>
            <person name="Alam M."/>
            <person name="Haque M.S."/>
            <person name="Islam M.S."/>
            <person name="Emdad E.M."/>
            <person name="Islam M.M."/>
            <person name="Ahmed B."/>
            <person name="Halim A."/>
            <person name="Hossen Q.M.M."/>
            <person name="Hossain M.Z."/>
            <person name="Ahmed R."/>
            <person name="Khan M.M."/>
            <person name="Islam R."/>
            <person name="Rashid M.M."/>
            <person name="Khan S.A."/>
            <person name="Rahman M.S."/>
            <person name="Alam M."/>
            <person name="Yahiya A.S."/>
            <person name="Khan M.S."/>
            <person name="Azam M.S."/>
            <person name="Haque T."/>
            <person name="Lashkar M.Z.H."/>
            <person name="Akhand A.I."/>
            <person name="Morshed G."/>
            <person name="Roy S."/>
            <person name="Uddin K.S."/>
            <person name="Rabeya T."/>
            <person name="Hossain A.S."/>
            <person name="Chowdhury A."/>
            <person name="Snigdha A.R."/>
            <person name="Mortoza M.S."/>
            <person name="Matin S.A."/>
            <person name="Hoque S.M.E."/>
            <person name="Islam M.K."/>
            <person name="Roy D.K."/>
            <person name="Haider R."/>
            <person name="Moosa M.M."/>
            <person name="Elias S.M."/>
            <person name="Hasan A.M."/>
            <person name="Jahan S."/>
            <person name="Shafiuddin M."/>
            <person name="Mahmood N."/>
            <person name="Shommy N.S."/>
        </authorList>
    </citation>
    <scope>NUCLEOTIDE SEQUENCE [LARGE SCALE GENOMIC DNA]</scope>
    <source>
        <strain evidence="3">cv. O-4</strain>
    </source>
</reference>
<comment type="caution">
    <text evidence="2">The sequence shown here is derived from an EMBL/GenBank/DDBJ whole genome shotgun (WGS) entry which is preliminary data.</text>
</comment>
<proteinExistence type="predicted"/>
<feature type="compositionally biased region" description="Polar residues" evidence="1">
    <location>
        <begin position="91"/>
        <end position="123"/>
    </location>
</feature>
<evidence type="ECO:0000256" key="1">
    <source>
        <dbReference type="SAM" id="MobiDB-lite"/>
    </source>
</evidence>
<feature type="region of interest" description="Disordered" evidence="1">
    <location>
        <begin position="88"/>
        <end position="123"/>
    </location>
</feature>
<dbReference type="EMBL" id="AWUE01017484">
    <property type="protein sequence ID" value="OMO86923.1"/>
    <property type="molecule type" value="Genomic_DNA"/>
</dbReference>
<organism evidence="2 3">
    <name type="scientific">Corchorus olitorius</name>
    <dbReference type="NCBI Taxonomy" id="93759"/>
    <lineage>
        <taxon>Eukaryota</taxon>
        <taxon>Viridiplantae</taxon>
        <taxon>Streptophyta</taxon>
        <taxon>Embryophyta</taxon>
        <taxon>Tracheophyta</taxon>
        <taxon>Spermatophyta</taxon>
        <taxon>Magnoliopsida</taxon>
        <taxon>eudicotyledons</taxon>
        <taxon>Gunneridae</taxon>
        <taxon>Pentapetalae</taxon>
        <taxon>rosids</taxon>
        <taxon>malvids</taxon>
        <taxon>Malvales</taxon>
        <taxon>Malvaceae</taxon>
        <taxon>Grewioideae</taxon>
        <taxon>Apeibeae</taxon>
        <taxon>Corchorus</taxon>
    </lineage>
</organism>
<sequence length="123" mass="14008">MIPEYLQDDECFTKILPSLPKAPLDIKPFFNRLLTLPPDLTRPTDIIQSLLEYQRNRYKFIDPPQAFIAEDLPIDMAFQGLVSSLPRKCKTSSPSSPFWQGQKKNFLSSNPSSSEDTMTMPSP</sequence>
<name>A0A1R3IWI7_9ROSI</name>
<protein>
    <submittedName>
        <fullName evidence="2">Uncharacterized protein</fullName>
    </submittedName>
</protein>
<dbReference type="Proteomes" id="UP000187203">
    <property type="component" value="Unassembled WGS sequence"/>
</dbReference>
<evidence type="ECO:0000313" key="2">
    <source>
        <dbReference type="EMBL" id="OMO86923.1"/>
    </source>
</evidence>
<dbReference type="AlphaFoldDB" id="A0A1R3IWI7"/>
<evidence type="ECO:0000313" key="3">
    <source>
        <dbReference type="Proteomes" id="UP000187203"/>
    </source>
</evidence>
<keyword evidence="3" id="KW-1185">Reference proteome</keyword>
<accession>A0A1R3IWI7</accession>
<gene>
    <name evidence="2" type="ORF">COLO4_20864</name>
</gene>